<reference evidence="3" key="1">
    <citation type="journal article" date="2005" name="Nature">
        <title>The map-based sequence of the rice genome.</title>
        <authorList>
            <consortium name="International rice genome sequencing project (IRGSP)"/>
            <person name="Matsumoto T."/>
            <person name="Wu J."/>
            <person name="Kanamori H."/>
            <person name="Katayose Y."/>
            <person name="Fujisawa M."/>
            <person name="Namiki N."/>
            <person name="Mizuno H."/>
            <person name="Yamamoto K."/>
            <person name="Antonio B.A."/>
            <person name="Baba T."/>
            <person name="Sakata K."/>
            <person name="Nagamura Y."/>
            <person name="Aoki H."/>
            <person name="Arikawa K."/>
            <person name="Arita K."/>
            <person name="Bito T."/>
            <person name="Chiden Y."/>
            <person name="Fujitsuka N."/>
            <person name="Fukunaka R."/>
            <person name="Hamada M."/>
            <person name="Harada C."/>
            <person name="Hayashi A."/>
            <person name="Hijishita S."/>
            <person name="Honda M."/>
            <person name="Hosokawa S."/>
            <person name="Ichikawa Y."/>
            <person name="Idonuma A."/>
            <person name="Iijima M."/>
            <person name="Ikeda M."/>
            <person name="Ikeno M."/>
            <person name="Ito K."/>
            <person name="Ito S."/>
            <person name="Ito T."/>
            <person name="Ito Y."/>
            <person name="Ito Y."/>
            <person name="Iwabuchi A."/>
            <person name="Kamiya K."/>
            <person name="Karasawa W."/>
            <person name="Kurita K."/>
            <person name="Katagiri S."/>
            <person name="Kikuta A."/>
            <person name="Kobayashi H."/>
            <person name="Kobayashi N."/>
            <person name="Machita K."/>
            <person name="Maehara T."/>
            <person name="Masukawa M."/>
            <person name="Mizubayashi T."/>
            <person name="Mukai Y."/>
            <person name="Nagasaki H."/>
            <person name="Nagata Y."/>
            <person name="Naito S."/>
            <person name="Nakashima M."/>
            <person name="Nakama Y."/>
            <person name="Nakamichi Y."/>
            <person name="Nakamura M."/>
            <person name="Meguro A."/>
            <person name="Negishi M."/>
            <person name="Ohta I."/>
            <person name="Ohta T."/>
            <person name="Okamoto M."/>
            <person name="Ono N."/>
            <person name="Saji S."/>
            <person name="Sakaguchi M."/>
            <person name="Sakai K."/>
            <person name="Shibata M."/>
            <person name="Shimokawa T."/>
            <person name="Song J."/>
            <person name="Takazaki Y."/>
            <person name="Terasawa K."/>
            <person name="Tsugane M."/>
            <person name="Tsuji K."/>
            <person name="Ueda S."/>
            <person name="Waki K."/>
            <person name="Yamagata H."/>
            <person name="Yamamoto M."/>
            <person name="Yamamoto S."/>
            <person name="Yamane H."/>
            <person name="Yoshiki S."/>
            <person name="Yoshihara R."/>
            <person name="Yukawa K."/>
            <person name="Zhong H."/>
            <person name="Yano M."/>
            <person name="Yuan Q."/>
            <person name="Ouyang S."/>
            <person name="Liu J."/>
            <person name="Jones K.M."/>
            <person name="Gansberger K."/>
            <person name="Moffat K."/>
            <person name="Hill J."/>
            <person name="Bera J."/>
            <person name="Fadrosh D."/>
            <person name="Jin S."/>
            <person name="Johri S."/>
            <person name="Kim M."/>
            <person name="Overton L."/>
            <person name="Reardon M."/>
            <person name="Tsitrin T."/>
            <person name="Vuong H."/>
            <person name="Weaver B."/>
            <person name="Ciecko A."/>
            <person name="Tallon L."/>
            <person name="Jackson J."/>
            <person name="Pai G."/>
            <person name="Aken S.V."/>
            <person name="Utterback T."/>
            <person name="Reidmuller S."/>
            <person name="Feldblyum T."/>
            <person name="Hsiao J."/>
            <person name="Zismann V."/>
            <person name="Iobst S."/>
            <person name="de Vazeille A.R."/>
            <person name="Buell C.R."/>
            <person name="Ying K."/>
            <person name="Li Y."/>
            <person name="Lu T."/>
            <person name="Huang Y."/>
            <person name="Zhao Q."/>
            <person name="Feng Q."/>
            <person name="Zhang L."/>
            <person name="Zhu J."/>
            <person name="Weng Q."/>
            <person name="Mu J."/>
            <person name="Lu Y."/>
            <person name="Fan D."/>
            <person name="Liu Y."/>
            <person name="Guan J."/>
            <person name="Zhang Y."/>
            <person name="Yu S."/>
            <person name="Liu X."/>
            <person name="Zhang Y."/>
            <person name="Hong G."/>
            <person name="Han B."/>
            <person name="Choisne N."/>
            <person name="Demange N."/>
            <person name="Orjeda G."/>
            <person name="Samain S."/>
            <person name="Cattolico L."/>
            <person name="Pelletier E."/>
            <person name="Couloux A."/>
            <person name="Segurens B."/>
            <person name="Wincker P."/>
            <person name="D'Hont A."/>
            <person name="Scarpelli C."/>
            <person name="Weissenbach J."/>
            <person name="Salanoubat M."/>
            <person name="Quetier F."/>
            <person name="Yu Y."/>
            <person name="Kim H.R."/>
            <person name="Rambo T."/>
            <person name="Currie J."/>
            <person name="Collura K."/>
            <person name="Luo M."/>
            <person name="Yang T."/>
            <person name="Ammiraju J.S.S."/>
            <person name="Engler F."/>
            <person name="Soderlund C."/>
            <person name="Wing R.A."/>
            <person name="Palmer L.E."/>
            <person name="de la Bastide M."/>
            <person name="Spiegel L."/>
            <person name="Nascimento L."/>
            <person name="Zutavern T."/>
            <person name="O'Shaughnessy A."/>
            <person name="Dike S."/>
            <person name="Dedhia N."/>
            <person name="Preston R."/>
            <person name="Balija V."/>
            <person name="McCombie W.R."/>
            <person name="Chow T."/>
            <person name="Chen H."/>
            <person name="Chung M."/>
            <person name="Chen C."/>
            <person name="Shaw J."/>
            <person name="Wu H."/>
            <person name="Hsiao K."/>
            <person name="Chao Y."/>
            <person name="Chu M."/>
            <person name="Cheng C."/>
            <person name="Hour A."/>
            <person name="Lee P."/>
            <person name="Lin S."/>
            <person name="Lin Y."/>
            <person name="Liou J."/>
            <person name="Liu S."/>
            <person name="Hsing Y."/>
            <person name="Raghuvanshi S."/>
            <person name="Mohanty A."/>
            <person name="Bharti A.K."/>
            <person name="Gaur A."/>
            <person name="Gupta V."/>
            <person name="Kumar D."/>
            <person name="Ravi V."/>
            <person name="Vij S."/>
            <person name="Kapur A."/>
            <person name="Khurana P."/>
            <person name="Khurana P."/>
            <person name="Khurana J.P."/>
            <person name="Tyagi A.K."/>
            <person name="Gaikwad K."/>
            <person name="Singh A."/>
            <person name="Dalal V."/>
            <person name="Srivastava S."/>
            <person name="Dixit A."/>
            <person name="Pal A.K."/>
            <person name="Ghazi I.A."/>
            <person name="Yadav M."/>
            <person name="Pandit A."/>
            <person name="Bhargava A."/>
            <person name="Sureshbabu K."/>
            <person name="Batra K."/>
            <person name="Sharma T.R."/>
            <person name="Mohapatra T."/>
            <person name="Singh N.K."/>
            <person name="Messing J."/>
            <person name="Nelson A.B."/>
            <person name="Fuks G."/>
            <person name="Kavchok S."/>
            <person name="Keizer G."/>
            <person name="Linton E."/>
            <person name="Llaca V."/>
            <person name="Song R."/>
            <person name="Tanyolac B."/>
            <person name="Young S."/>
            <person name="Ho-Il K."/>
            <person name="Hahn J.H."/>
            <person name="Sangsakoo G."/>
            <person name="Vanavichit A."/>
            <person name="de Mattos Luiz.A.T."/>
            <person name="Zimmer P.D."/>
            <person name="Malone G."/>
            <person name="Dellagostin O."/>
            <person name="de Oliveira A.C."/>
            <person name="Bevan M."/>
            <person name="Bancroft I."/>
            <person name="Minx P."/>
            <person name="Cordum H."/>
            <person name="Wilson R."/>
            <person name="Cheng Z."/>
            <person name="Jin W."/>
            <person name="Jiang J."/>
            <person name="Leong S.A."/>
            <person name="Iwama H."/>
            <person name="Gojobori T."/>
            <person name="Itoh T."/>
            <person name="Niimura Y."/>
            <person name="Fujii Y."/>
            <person name="Habara T."/>
            <person name="Sakai H."/>
            <person name="Sato Y."/>
            <person name="Wilson G."/>
            <person name="Kumar K."/>
            <person name="McCouch S."/>
            <person name="Juretic N."/>
            <person name="Hoen D."/>
            <person name="Wright S."/>
            <person name="Bruskiewich R."/>
            <person name="Bureau T."/>
            <person name="Miyao A."/>
            <person name="Hirochika H."/>
            <person name="Nishikawa T."/>
            <person name="Kadowaki K."/>
            <person name="Sugiura M."/>
            <person name="Burr B."/>
            <person name="Sasaki T."/>
        </authorList>
    </citation>
    <scope>NUCLEOTIDE SEQUENCE [LARGE SCALE GENOMIC DNA]</scope>
    <source>
        <strain evidence="3">cv. Nipponbare</strain>
    </source>
</reference>
<feature type="compositionally biased region" description="Low complexity" evidence="1">
    <location>
        <begin position="127"/>
        <end position="143"/>
    </location>
</feature>
<evidence type="ECO:0000313" key="3">
    <source>
        <dbReference type="Proteomes" id="UP000000763"/>
    </source>
</evidence>
<dbReference type="AlphaFoldDB" id="A0A5S6RC52"/>
<dbReference type="Proteomes" id="UP000000763">
    <property type="component" value="Chromosome 10"/>
</dbReference>
<sequence length="143" mass="15067">MPEETATSAGAWARRKGLPKELRRGGGRDRGQAGVEGDAATSREEMVTSVGVPVMNSSRPETEQWRQRHCCRRGCTSGGLRGKQRAGRRRGGGCDAGGGDGTAGRRSGEEGEAAGGGRRGEKRRATAGRGDTTTGRLGMRLKR</sequence>
<accession>A0A5S6RC52</accession>
<feature type="compositionally biased region" description="Basic residues" evidence="1">
    <location>
        <begin position="82"/>
        <end position="91"/>
    </location>
</feature>
<evidence type="ECO:0000256" key="1">
    <source>
        <dbReference type="SAM" id="MobiDB-lite"/>
    </source>
</evidence>
<organism evidence="2 3">
    <name type="scientific">Oryza sativa subsp. japonica</name>
    <name type="common">Rice</name>
    <dbReference type="NCBI Taxonomy" id="39947"/>
    <lineage>
        <taxon>Eukaryota</taxon>
        <taxon>Viridiplantae</taxon>
        <taxon>Streptophyta</taxon>
        <taxon>Embryophyta</taxon>
        <taxon>Tracheophyta</taxon>
        <taxon>Spermatophyta</taxon>
        <taxon>Magnoliopsida</taxon>
        <taxon>Liliopsida</taxon>
        <taxon>Poales</taxon>
        <taxon>Poaceae</taxon>
        <taxon>BOP clade</taxon>
        <taxon>Oryzoideae</taxon>
        <taxon>Oryzeae</taxon>
        <taxon>Oryzinae</taxon>
        <taxon>Oryza</taxon>
        <taxon>Oryza sativa</taxon>
    </lineage>
</organism>
<reference evidence="3" key="2">
    <citation type="journal article" date="2008" name="Nucleic Acids Res.">
        <title>The rice annotation project database (RAP-DB): 2008 update.</title>
        <authorList>
            <consortium name="The rice annotation project (RAP)"/>
        </authorList>
    </citation>
    <scope>GENOME REANNOTATION</scope>
    <source>
        <strain evidence="3">cv. Nipponbare</strain>
    </source>
</reference>
<proteinExistence type="predicted"/>
<protein>
    <submittedName>
        <fullName evidence="2">Uncharacterized protein</fullName>
    </submittedName>
</protein>
<name>A0A5S6RC52_ORYSJ</name>
<feature type="compositionally biased region" description="Basic and acidic residues" evidence="1">
    <location>
        <begin position="18"/>
        <end position="31"/>
    </location>
</feature>
<dbReference type="EMBL" id="AC091735">
    <property type="protein sequence ID" value="AAM01061.1"/>
    <property type="molecule type" value="Genomic_DNA"/>
</dbReference>
<gene>
    <name evidence="2" type="ORF">OSJNBa0082N11.34</name>
</gene>
<evidence type="ECO:0000313" key="2">
    <source>
        <dbReference type="EMBL" id="AAM01061.1"/>
    </source>
</evidence>
<feature type="compositionally biased region" description="Gly residues" evidence="1">
    <location>
        <begin position="93"/>
        <end position="102"/>
    </location>
</feature>
<feature type="region of interest" description="Disordered" evidence="1">
    <location>
        <begin position="1"/>
        <end position="143"/>
    </location>
</feature>